<proteinExistence type="predicted"/>
<evidence type="ECO:0000313" key="2">
    <source>
        <dbReference type="EMBL" id="KIW93792.1"/>
    </source>
</evidence>
<gene>
    <name evidence="2" type="ORF">Z519_05107</name>
</gene>
<keyword evidence="1" id="KW-0732">Signal</keyword>
<feature type="chain" id="PRO_5002253588" evidence="1">
    <location>
        <begin position="21"/>
        <end position="108"/>
    </location>
</feature>
<feature type="signal peptide" evidence="1">
    <location>
        <begin position="1"/>
        <end position="20"/>
    </location>
</feature>
<dbReference type="AlphaFoldDB" id="A0A0D2G585"/>
<dbReference type="RefSeq" id="XP_016620461.1">
    <property type="nucleotide sequence ID" value="XM_016762848.1"/>
</dbReference>
<organism evidence="2 3">
    <name type="scientific">Cladophialophora bantiana (strain ATCC 10958 / CBS 173.52 / CDC B-1940 / NIH 8579)</name>
    <name type="common">Xylohypha bantiana</name>
    <dbReference type="NCBI Taxonomy" id="1442370"/>
    <lineage>
        <taxon>Eukaryota</taxon>
        <taxon>Fungi</taxon>
        <taxon>Dikarya</taxon>
        <taxon>Ascomycota</taxon>
        <taxon>Pezizomycotina</taxon>
        <taxon>Eurotiomycetes</taxon>
        <taxon>Chaetothyriomycetidae</taxon>
        <taxon>Chaetothyriales</taxon>
        <taxon>Herpotrichiellaceae</taxon>
        <taxon>Cladophialophora</taxon>
    </lineage>
</organism>
<dbReference type="Proteomes" id="UP000053789">
    <property type="component" value="Unassembled WGS sequence"/>
</dbReference>
<dbReference type="HOGENOM" id="CLU_2196661_0_0_1"/>
<accession>A0A0D2G585</accession>
<dbReference type="VEuPathDB" id="FungiDB:Z519_05107"/>
<keyword evidence="3" id="KW-1185">Reference proteome</keyword>
<dbReference type="GeneID" id="27698035"/>
<evidence type="ECO:0000256" key="1">
    <source>
        <dbReference type="SAM" id="SignalP"/>
    </source>
</evidence>
<dbReference type="EMBL" id="KN846986">
    <property type="protein sequence ID" value="KIW93792.1"/>
    <property type="molecule type" value="Genomic_DNA"/>
</dbReference>
<sequence>MSSWLYQFWLFAFATSKHWGQEPRTWARHNLDFDTYEGLCSSPSAASPTLFIDSPSDVESTKKLQRFEDRHNVAVGLSILMKHTKSSSTTTSAIQILKALQHPPWESS</sequence>
<evidence type="ECO:0000313" key="3">
    <source>
        <dbReference type="Proteomes" id="UP000053789"/>
    </source>
</evidence>
<reference evidence="2" key="1">
    <citation type="submission" date="2015-01" db="EMBL/GenBank/DDBJ databases">
        <title>The Genome Sequence of Cladophialophora bantiana CBS 173.52.</title>
        <authorList>
            <consortium name="The Broad Institute Genomics Platform"/>
            <person name="Cuomo C."/>
            <person name="de Hoog S."/>
            <person name="Gorbushina A."/>
            <person name="Stielow B."/>
            <person name="Teixiera M."/>
            <person name="Abouelleil A."/>
            <person name="Chapman S.B."/>
            <person name="Priest M."/>
            <person name="Young S.K."/>
            <person name="Wortman J."/>
            <person name="Nusbaum C."/>
            <person name="Birren B."/>
        </authorList>
    </citation>
    <scope>NUCLEOTIDE SEQUENCE [LARGE SCALE GENOMIC DNA]</scope>
    <source>
        <strain evidence="2">CBS 173.52</strain>
    </source>
</reference>
<name>A0A0D2G585_CLAB1</name>
<protein>
    <submittedName>
        <fullName evidence="2">Uncharacterized protein</fullName>
    </submittedName>
</protein>
<dbReference type="OrthoDB" id="4143513at2759"/>